<dbReference type="SMART" id="SM00448">
    <property type="entry name" value="REC"/>
    <property type="match status" value="1"/>
</dbReference>
<dbReference type="InterPro" id="IPR001867">
    <property type="entry name" value="OmpR/PhoB-type_DNA-bd"/>
</dbReference>
<reference evidence="7 8" key="3">
    <citation type="submission" date="2017-03" db="EMBL/GenBank/DDBJ databases">
        <authorList>
            <person name="Regsiter A."/>
            <person name="William W."/>
        </authorList>
    </citation>
    <scope>NUCLEOTIDE SEQUENCE [LARGE SCALE GENOMIC DNA]</scope>
    <source>
        <strain evidence="7">PRJEB5721</strain>
    </source>
</reference>
<name>A0A060UWR7_9PROT</name>
<dbReference type="EMBL" id="CCCS020000049">
    <property type="protein sequence ID" value="CDQ11198.1"/>
    <property type="molecule type" value="Genomic_DNA"/>
</dbReference>
<dbReference type="GO" id="GO:0000976">
    <property type="term" value="F:transcription cis-regulatory region binding"/>
    <property type="evidence" value="ECO:0007669"/>
    <property type="project" value="TreeGrafter"/>
</dbReference>
<dbReference type="GO" id="GO:0005829">
    <property type="term" value="C:cytosol"/>
    <property type="evidence" value="ECO:0007669"/>
    <property type="project" value="TreeGrafter"/>
</dbReference>
<feature type="domain" description="Response regulatory" evidence="4">
    <location>
        <begin position="10"/>
        <end position="132"/>
    </location>
</feature>
<feature type="DNA-binding region" description="OmpR/PhoB-type" evidence="3">
    <location>
        <begin position="143"/>
        <end position="242"/>
    </location>
</feature>
<dbReference type="EMBL" id="LT841305">
    <property type="protein sequence ID" value="SMH67559.1"/>
    <property type="molecule type" value="Genomic_DNA"/>
</dbReference>
<evidence type="ECO:0000256" key="3">
    <source>
        <dbReference type="PROSITE-ProRule" id="PRU01091"/>
    </source>
</evidence>
<evidence type="ECO:0000313" key="6">
    <source>
        <dbReference type="EMBL" id="CDQ11198.1"/>
    </source>
</evidence>
<dbReference type="InterPro" id="IPR011006">
    <property type="entry name" value="CheY-like_superfamily"/>
</dbReference>
<dbReference type="InterPro" id="IPR039420">
    <property type="entry name" value="WalR-like"/>
</dbReference>
<dbReference type="Gene3D" id="1.10.10.10">
    <property type="entry name" value="Winged helix-like DNA-binding domain superfamily/Winged helix DNA-binding domain"/>
    <property type="match status" value="1"/>
</dbReference>
<dbReference type="CDD" id="cd00383">
    <property type="entry name" value="trans_reg_C"/>
    <property type="match status" value="1"/>
</dbReference>
<dbReference type="GO" id="GO:0006355">
    <property type="term" value="P:regulation of DNA-templated transcription"/>
    <property type="evidence" value="ECO:0007669"/>
    <property type="project" value="InterPro"/>
</dbReference>
<dbReference type="GO" id="GO:0032993">
    <property type="term" value="C:protein-DNA complex"/>
    <property type="evidence" value="ECO:0007669"/>
    <property type="project" value="TreeGrafter"/>
</dbReference>
<dbReference type="InterPro" id="IPR036388">
    <property type="entry name" value="WH-like_DNA-bd_sf"/>
</dbReference>
<dbReference type="GO" id="GO:0000156">
    <property type="term" value="F:phosphorelay response regulator activity"/>
    <property type="evidence" value="ECO:0007669"/>
    <property type="project" value="TreeGrafter"/>
</dbReference>
<protein>
    <submittedName>
        <fullName evidence="7">DNA-binding response regulator in two-component regulatory system with KdpD</fullName>
    </submittedName>
    <submittedName>
        <fullName evidence="6">KDP operon transcriptional regulatory protein kdpE</fullName>
    </submittedName>
</protein>
<dbReference type="Pfam" id="PF00486">
    <property type="entry name" value="Trans_reg_C"/>
    <property type="match status" value="1"/>
</dbReference>
<dbReference type="SMART" id="SM00862">
    <property type="entry name" value="Trans_reg_C"/>
    <property type="match status" value="1"/>
</dbReference>
<proteinExistence type="predicted"/>
<evidence type="ECO:0000313" key="8">
    <source>
        <dbReference type="Proteomes" id="UP000193925"/>
    </source>
</evidence>
<accession>A0A060UWR7</accession>
<gene>
    <name evidence="6" type="primary">kdpE</name>
    <name evidence="7" type="ORF">AFERRI_50761</name>
    <name evidence="6" type="ORF">AFERRI_530093</name>
</gene>
<evidence type="ECO:0000256" key="1">
    <source>
        <dbReference type="ARBA" id="ARBA00023125"/>
    </source>
</evidence>
<evidence type="ECO:0000256" key="2">
    <source>
        <dbReference type="PROSITE-ProRule" id="PRU00169"/>
    </source>
</evidence>
<evidence type="ECO:0000259" key="5">
    <source>
        <dbReference type="PROSITE" id="PS51755"/>
    </source>
</evidence>
<dbReference type="PROSITE" id="PS51755">
    <property type="entry name" value="OMPR_PHOB"/>
    <property type="match status" value="1"/>
</dbReference>
<dbReference type="Gene3D" id="6.10.250.690">
    <property type="match status" value="1"/>
</dbReference>
<organism evidence="6">
    <name type="scientific">Acidithiobacillus ferrivorans</name>
    <dbReference type="NCBI Taxonomy" id="160808"/>
    <lineage>
        <taxon>Bacteria</taxon>
        <taxon>Pseudomonadati</taxon>
        <taxon>Pseudomonadota</taxon>
        <taxon>Acidithiobacillia</taxon>
        <taxon>Acidithiobacillales</taxon>
        <taxon>Acidithiobacillaceae</taxon>
        <taxon>Acidithiobacillus</taxon>
    </lineage>
</organism>
<dbReference type="Proteomes" id="UP000193925">
    <property type="component" value="Chromosome AFERRI"/>
</dbReference>
<keyword evidence="1 3" id="KW-0238">DNA-binding</keyword>
<feature type="modified residue" description="4-aspartylphosphate" evidence="2">
    <location>
        <position position="66"/>
    </location>
</feature>
<dbReference type="PROSITE" id="PS50110">
    <property type="entry name" value="RESPONSE_REGULATORY"/>
    <property type="match status" value="1"/>
</dbReference>
<keyword evidence="2" id="KW-0597">Phosphoprotein</keyword>
<dbReference type="SUPFAM" id="SSF52172">
    <property type="entry name" value="CheY-like"/>
    <property type="match status" value="1"/>
</dbReference>
<keyword evidence="8" id="KW-1185">Reference proteome</keyword>
<feature type="domain" description="OmpR/PhoB-type" evidence="5">
    <location>
        <begin position="143"/>
        <end position="242"/>
    </location>
</feature>
<evidence type="ECO:0000313" key="7">
    <source>
        <dbReference type="EMBL" id="SMH67559.1"/>
    </source>
</evidence>
<dbReference type="AlphaFoldDB" id="A0A060UWR7"/>
<dbReference type="RefSeq" id="WP_035194119.1">
    <property type="nucleotide sequence ID" value="NZ_CCCS020000049.1"/>
</dbReference>
<dbReference type="PANTHER" id="PTHR48111:SF50">
    <property type="entry name" value="KDP OPERON TRANSCRIPTIONAL REGULATORY PROTEIN KDPE"/>
    <property type="match status" value="1"/>
</dbReference>
<dbReference type="PANTHER" id="PTHR48111">
    <property type="entry name" value="REGULATOR OF RPOS"/>
    <property type="match status" value="1"/>
</dbReference>
<reference evidence="6" key="1">
    <citation type="submission" date="2014-03" db="EMBL/GenBank/DDBJ databases">
        <authorList>
            <person name="Genoscope - CEA"/>
        </authorList>
    </citation>
    <scope>NUCLEOTIDE SEQUENCE [LARGE SCALE GENOMIC DNA]</scope>
    <source>
        <strain evidence="6">CF27</strain>
    </source>
</reference>
<reference evidence="6" key="2">
    <citation type="submission" date="2014-07" db="EMBL/GenBank/DDBJ databases">
        <title>Initial genome analysis of the psychrotolerant acidophile Acidithiobacillus ferrivorans CF27: insights into iron and sulfur oxidation pathways and into biofilm formation.</title>
        <authorList>
            <person name="Talla E."/>
            <person name="Hedrich S."/>
            <person name="Mangenot S."/>
            <person name="Ji B."/>
            <person name="Johnson D.B."/>
            <person name="Barbe V."/>
            <person name="Bonnefoy V."/>
        </authorList>
    </citation>
    <scope>NUCLEOTIDE SEQUENCE [LARGE SCALE GENOMIC DNA]</scope>
    <source>
        <strain evidence="6">CF27</strain>
    </source>
</reference>
<dbReference type="InterPro" id="IPR001789">
    <property type="entry name" value="Sig_transdc_resp-reg_receiver"/>
</dbReference>
<dbReference type="Gene3D" id="3.40.50.2300">
    <property type="match status" value="1"/>
</dbReference>
<dbReference type="Pfam" id="PF00072">
    <property type="entry name" value="Response_reg"/>
    <property type="match status" value="1"/>
</dbReference>
<evidence type="ECO:0000259" key="4">
    <source>
        <dbReference type="PROSITE" id="PS50110"/>
    </source>
</evidence>
<sequence length="247" mass="27737">MTTTHEGDMDILLVEDDPSIGGFLQAAMGREPGYRLHWATTLKDAWKAWEKRQIQEGRPFALILLDLGLPDGDGQGLIHRLREHGGEQALIIIISARGSEADKVLALDSGADDYLTKPFTIGELFARLRAHLRRRPAGSSAESSHWVIGVLELDDLTHTVRKGGVPIAMTPKEYQLFHLFVMNQGRILSYRRILGAVWGEYSSDQAHYVRLYVKRLREKIEDDPGMPQYLVTEKGVGYRFGDLGVSK</sequence>